<dbReference type="RefSeq" id="WP_347439015.1">
    <property type="nucleotide sequence ID" value="NZ_CP089291.1"/>
</dbReference>
<gene>
    <name evidence="1" type="ORF">LSG31_09365</name>
</gene>
<protein>
    <recommendedName>
        <fullName evidence="3">Transposase</fullName>
    </recommendedName>
</protein>
<name>A0ABY4CQV8_9BACL</name>
<evidence type="ECO:0000313" key="2">
    <source>
        <dbReference type="Proteomes" id="UP000830167"/>
    </source>
</evidence>
<accession>A0ABY4CQV8</accession>
<dbReference type="EMBL" id="CP089291">
    <property type="protein sequence ID" value="UOF92344.1"/>
    <property type="molecule type" value="Genomic_DNA"/>
</dbReference>
<evidence type="ECO:0000313" key="1">
    <source>
        <dbReference type="EMBL" id="UOF92344.1"/>
    </source>
</evidence>
<keyword evidence="2" id="KW-1185">Reference proteome</keyword>
<evidence type="ECO:0008006" key="3">
    <source>
        <dbReference type="Google" id="ProtNLM"/>
    </source>
</evidence>
<organism evidence="1 2">
    <name type="scientific">Fodinisporobacter ferrooxydans</name>
    <dbReference type="NCBI Taxonomy" id="2901836"/>
    <lineage>
        <taxon>Bacteria</taxon>
        <taxon>Bacillati</taxon>
        <taxon>Bacillota</taxon>
        <taxon>Bacilli</taxon>
        <taxon>Bacillales</taxon>
        <taxon>Alicyclobacillaceae</taxon>
        <taxon>Fodinisporobacter</taxon>
    </lineage>
</organism>
<reference evidence="1" key="1">
    <citation type="submission" date="2021-12" db="EMBL/GenBank/DDBJ databases">
        <title>Alicyclobacillaceae gen. nov., sp. nov., isolated from chalcocite enrichment system.</title>
        <authorList>
            <person name="Jiang Z."/>
        </authorList>
    </citation>
    <scope>NUCLEOTIDE SEQUENCE</scope>
    <source>
        <strain evidence="1">MYW30-H2</strain>
    </source>
</reference>
<sequence length="108" mass="12999">MLFFYSGTYNFKYFLGIDSLRGKSEQAQPKRKRHPAESLTPEQLKKIGYVRGSLYLKKPPHMPEKEFKVYRKRTLDLIWKEWNMHLSNKKASFRRLMKALEETQKSDK</sequence>
<proteinExistence type="predicted"/>
<dbReference type="Proteomes" id="UP000830167">
    <property type="component" value="Chromosome"/>
</dbReference>